<dbReference type="Proteomes" id="UP000023152">
    <property type="component" value="Unassembled WGS sequence"/>
</dbReference>
<gene>
    <name evidence="1" type="ORF">RFI_35986</name>
</gene>
<evidence type="ECO:0000313" key="1">
    <source>
        <dbReference type="EMBL" id="ETO01454.1"/>
    </source>
</evidence>
<sequence>MTGNAHHFATLSIVINSMMYHRDVNDVAIFGNVKCNGGMQDNSNNYNDTNEKDRKYAKEIKTLIRLFGESIKEEELQKKIAYHNGNVELVIKDIVQQFVEKEDKLEAERKTKSQLENVEQVIIKLFCLF</sequence>
<accession>X6LIN0</accession>
<feature type="non-terminal residue" evidence="1">
    <location>
        <position position="129"/>
    </location>
</feature>
<name>X6LIN0_RETFI</name>
<comment type="caution">
    <text evidence="1">The sequence shown here is derived from an EMBL/GenBank/DDBJ whole genome shotgun (WGS) entry which is preliminary data.</text>
</comment>
<proteinExistence type="predicted"/>
<protein>
    <submittedName>
        <fullName evidence="1">Uncharacterized protein</fullName>
    </submittedName>
</protein>
<dbReference type="AlphaFoldDB" id="X6LIN0"/>
<keyword evidence="2" id="KW-1185">Reference proteome</keyword>
<reference evidence="1 2" key="1">
    <citation type="journal article" date="2013" name="Curr. Biol.">
        <title>The Genome of the Foraminiferan Reticulomyxa filosa.</title>
        <authorList>
            <person name="Glockner G."/>
            <person name="Hulsmann N."/>
            <person name="Schleicher M."/>
            <person name="Noegel A.A."/>
            <person name="Eichinger L."/>
            <person name="Gallinger C."/>
            <person name="Pawlowski J."/>
            <person name="Sierra R."/>
            <person name="Euteneuer U."/>
            <person name="Pillet L."/>
            <person name="Moustafa A."/>
            <person name="Platzer M."/>
            <person name="Groth M."/>
            <person name="Szafranski K."/>
            <person name="Schliwa M."/>
        </authorList>
    </citation>
    <scope>NUCLEOTIDE SEQUENCE [LARGE SCALE GENOMIC DNA]</scope>
</reference>
<evidence type="ECO:0000313" key="2">
    <source>
        <dbReference type="Proteomes" id="UP000023152"/>
    </source>
</evidence>
<organism evidence="1 2">
    <name type="scientific">Reticulomyxa filosa</name>
    <dbReference type="NCBI Taxonomy" id="46433"/>
    <lineage>
        <taxon>Eukaryota</taxon>
        <taxon>Sar</taxon>
        <taxon>Rhizaria</taxon>
        <taxon>Retaria</taxon>
        <taxon>Foraminifera</taxon>
        <taxon>Monothalamids</taxon>
        <taxon>Reticulomyxidae</taxon>
        <taxon>Reticulomyxa</taxon>
    </lineage>
</organism>
<dbReference type="EMBL" id="ASPP01038261">
    <property type="protein sequence ID" value="ETO01454.1"/>
    <property type="molecule type" value="Genomic_DNA"/>
</dbReference>